<protein>
    <submittedName>
        <fullName evidence="1">Uncharacterized protein</fullName>
    </submittedName>
</protein>
<dbReference type="AlphaFoldDB" id="K6ZS03"/>
<dbReference type="Proteomes" id="UP000006322">
    <property type="component" value="Unassembled WGS sequence"/>
</dbReference>
<evidence type="ECO:0000313" key="2">
    <source>
        <dbReference type="Proteomes" id="UP000006322"/>
    </source>
</evidence>
<organism evidence="1 2">
    <name type="scientific">Paraglaciecola polaris LMG 21857</name>
    <dbReference type="NCBI Taxonomy" id="1129793"/>
    <lineage>
        <taxon>Bacteria</taxon>
        <taxon>Pseudomonadati</taxon>
        <taxon>Pseudomonadota</taxon>
        <taxon>Gammaproteobacteria</taxon>
        <taxon>Alteromonadales</taxon>
        <taxon>Alteromonadaceae</taxon>
        <taxon>Paraglaciecola</taxon>
    </lineage>
</organism>
<accession>K6ZS03</accession>
<evidence type="ECO:0000313" key="1">
    <source>
        <dbReference type="EMBL" id="GAC31618.1"/>
    </source>
</evidence>
<name>K6ZS03_9ALTE</name>
<keyword evidence="2" id="KW-1185">Reference proteome</keyword>
<comment type="caution">
    <text evidence="1">The sequence shown here is derived from an EMBL/GenBank/DDBJ whole genome shotgun (WGS) entry which is preliminary data.</text>
</comment>
<dbReference type="EMBL" id="BAER01000017">
    <property type="protein sequence ID" value="GAC31618.1"/>
    <property type="molecule type" value="Genomic_DNA"/>
</dbReference>
<dbReference type="OrthoDB" id="6249819at2"/>
<gene>
    <name evidence="1" type="ORF">GPLA_0702</name>
</gene>
<reference evidence="2" key="1">
    <citation type="journal article" date="2014" name="Environ. Microbiol.">
        <title>Comparative genomics of the marine bacterial genus Glaciecola reveals the high degree of genomic diversity and genomic characteristic for cold adaptation.</title>
        <authorList>
            <person name="Qin Q.L."/>
            <person name="Xie B.B."/>
            <person name="Yu Y."/>
            <person name="Shu Y.L."/>
            <person name="Rong J.C."/>
            <person name="Zhang Y.J."/>
            <person name="Zhao D.L."/>
            <person name="Chen X.L."/>
            <person name="Zhang X.Y."/>
            <person name="Chen B."/>
            <person name="Zhou B.C."/>
            <person name="Zhang Y.Z."/>
        </authorList>
    </citation>
    <scope>NUCLEOTIDE SEQUENCE [LARGE SCALE GENOMIC DNA]</scope>
    <source>
        <strain evidence="2">LMG 21857</strain>
    </source>
</reference>
<proteinExistence type="predicted"/>
<dbReference type="RefSeq" id="WP_007103422.1">
    <property type="nucleotide sequence ID" value="NZ_BAER01000017.1"/>
</dbReference>
<sequence length="465" mass="52762">MIKSTIFLLHISLLIFPKVAFSTEVKLFQFYPDCDYDVIDTINVSGRLRFSHGSTREESLDKTRLSVIEDILQLAGEKGADGAILTEKSTYLDDKTTETRITRNRVTFKAQLVNNCYIGAPLSENATPFDEDGLKKRAINFSSNILADAKHIITYDIESQHPAPALTSQTVNFTQGAFGLPLNSTYQQMLQHFGTPTGVFKLGGERKVVSYGRDFWLTFHNDKLISVTNQNVWLSNELLSMMEFDRRFELQNWQILDNIKLNMPMTDIALLLETKQDPRHFVRIKQGGLLITLQGVAKRVVLNELPEYGVTFYALSNANFTVDKLNILTNQSATDTLSKFIELKGDKMDIQTLKSQALGLVRSDKDSTMLIMDNHIVLDIKGQELNKVYLLDSAFSKTQLKFDSPWQIGKLKQGLSIEDVKIYLGDDIFGFGDMLEVTNERYIQELYFSDYDTGLVLESSEITLF</sequence>